<protein>
    <submittedName>
        <fullName evidence="1">Uncharacterized protein</fullName>
    </submittedName>
</protein>
<accession>A0ABT7YTK2</accession>
<keyword evidence="2" id="KW-1185">Reference proteome</keyword>
<evidence type="ECO:0000313" key="2">
    <source>
        <dbReference type="Proteomes" id="UP001171902"/>
    </source>
</evidence>
<gene>
    <name evidence="1" type="ORF">QWI33_19510</name>
</gene>
<dbReference type="EMBL" id="JAUEMJ010000006">
    <property type="protein sequence ID" value="MDN3241920.1"/>
    <property type="molecule type" value="Genomic_DNA"/>
</dbReference>
<comment type="caution">
    <text evidence="1">The sequence shown here is derived from an EMBL/GenBank/DDBJ whole genome shotgun (WGS) entry which is preliminary data.</text>
</comment>
<organism evidence="1 2">
    <name type="scientific">Glycomyces tritici</name>
    <dbReference type="NCBI Taxonomy" id="2665176"/>
    <lineage>
        <taxon>Bacteria</taxon>
        <taxon>Bacillati</taxon>
        <taxon>Actinomycetota</taxon>
        <taxon>Actinomycetes</taxon>
        <taxon>Glycomycetales</taxon>
        <taxon>Glycomycetaceae</taxon>
        <taxon>Glycomyces</taxon>
    </lineage>
</organism>
<evidence type="ECO:0000313" key="1">
    <source>
        <dbReference type="EMBL" id="MDN3241920.1"/>
    </source>
</evidence>
<dbReference type="Proteomes" id="UP001171902">
    <property type="component" value="Unassembled WGS sequence"/>
</dbReference>
<name>A0ABT7YTK2_9ACTN</name>
<sequence length="154" mass="17126">MPPNRIERLEAAFGRLPAPQRLALAAEHLEWTVANFAAPLEDPVTRDLARRAAAAVRAAVDARAAIAPAPPGFIDELDESLQDPREPGGFDLLISYYLCFDDLAPELRPDRLVTILDHCREADSRRHEADDDDDPRGEAVAVYQRALLRRHLGE</sequence>
<reference evidence="1" key="1">
    <citation type="submission" date="2023-06" db="EMBL/GenBank/DDBJ databases">
        <title>Gycomyces niveus sp.nov., a novel actinomycete isolated from soil in Shouguang.</title>
        <authorList>
            <person name="Yang X."/>
            <person name="Zhao J."/>
        </authorList>
    </citation>
    <scope>NUCLEOTIDE SEQUENCE</scope>
    <source>
        <strain evidence="1">NEAU C2</strain>
    </source>
</reference>
<proteinExistence type="predicted"/>
<dbReference type="RefSeq" id="WP_289958825.1">
    <property type="nucleotide sequence ID" value="NZ_JAUEMJ010000006.1"/>
</dbReference>